<dbReference type="KEGG" id="cpi:Cpin_1554"/>
<evidence type="ECO:0000313" key="3">
    <source>
        <dbReference type="Proteomes" id="UP000002215"/>
    </source>
</evidence>
<proteinExistence type="predicted"/>
<dbReference type="EMBL" id="CP001699">
    <property type="protein sequence ID" value="ACU59050.1"/>
    <property type="molecule type" value="Genomic_DNA"/>
</dbReference>
<evidence type="ECO:0000256" key="1">
    <source>
        <dbReference type="SAM" id="Phobius"/>
    </source>
</evidence>
<reference evidence="3" key="1">
    <citation type="submission" date="2009-08" db="EMBL/GenBank/DDBJ databases">
        <title>The complete genome of Chitinophaga pinensis DSM 2588.</title>
        <authorList>
            <consortium name="US DOE Joint Genome Institute (JGI-PGF)"/>
            <person name="Lucas S."/>
            <person name="Copeland A."/>
            <person name="Lapidus A."/>
            <person name="Glavina del Rio T."/>
            <person name="Dalin E."/>
            <person name="Tice H."/>
            <person name="Bruce D."/>
            <person name="Goodwin L."/>
            <person name="Pitluck S."/>
            <person name="Kyrpides N."/>
            <person name="Mavromatis K."/>
            <person name="Ivanova N."/>
            <person name="Mikhailova N."/>
            <person name="Sims D."/>
            <person name="Meinche L."/>
            <person name="Brettin T."/>
            <person name="Detter J.C."/>
            <person name="Han C."/>
            <person name="Larimer F."/>
            <person name="Land M."/>
            <person name="Hauser L."/>
            <person name="Markowitz V."/>
            <person name="Cheng J.-F."/>
            <person name="Hugenholtz P."/>
            <person name="Woyke T."/>
            <person name="Wu D."/>
            <person name="Spring S."/>
            <person name="Klenk H.-P."/>
            <person name="Eisen J.A."/>
        </authorList>
    </citation>
    <scope>NUCLEOTIDE SEQUENCE [LARGE SCALE GENOMIC DNA]</scope>
    <source>
        <strain evidence="3">ATCC 43595 / DSM 2588 / LMG 13176 / NBRC 15968 / NCIMB 11800 / UQM 2034</strain>
    </source>
</reference>
<keyword evidence="1" id="KW-0472">Membrane</keyword>
<feature type="transmembrane region" description="Helical" evidence="1">
    <location>
        <begin position="71"/>
        <end position="89"/>
    </location>
</feature>
<keyword evidence="1" id="KW-1133">Transmembrane helix</keyword>
<keyword evidence="1" id="KW-0812">Transmembrane</keyword>
<accession>A0A979G1G9</accession>
<organism evidence="2 3">
    <name type="scientific">Chitinophaga pinensis (strain ATCC 43595 / DSM 2588 / LMG 13176 / NBRC 15968 / NCIMB 11800 / UQM 2034)</name>
    <dbReference type="NCBI Taxonomy" id="485918"/>
    <lineage>
        <taxon>Bacteria</taxon>
        <taxon>Pseudomonadati</taxon>
        <taxon>Bacteroidota</taxon>
        <taxon>Chitinophagia</taxon>
        <taxon>Chitinophagales</taxon>
        <taxon>Chitinophagaceae</taxon>
        <taxon>Chitinophaga</taxon>
    </lineage>
</organism>
<evidence type="ECO:0000313" key="2">
    <source>
        <dbReference type="EMBL" id="ACU59050.1"/>
    </source>
</evidence>
<protein>
    <submittedName>
        <fullName evidence="2">Uncharacterized protein</fullName>
    </submittedName>
</protein>
<gene>
    <name evidence="2" type="ordered locus">Cpin_1554</name>
</gene>
<dbReference type="AlphaFoldDB" id="A0A979G1G9"/>
<feature type="transmembrane region" description="Helical" evidence="1">
    <location>
        <begin position="6"/>
        <end position="24"/>
    </location>
</feature>
<dbReference type="Proteomes" id="UP000002215">
    <property type="component" value="Chromosome"/>
</dbReference>
<feature type="transmembrane region" description="Helical" evidence="1">
    <location>
        <begin position="45"/>
        <end position="65"/>
    </location>
</feature>
<dbReference type="RefSeq" id="WP_012789226.1">
    <property type="nucleotide sequence ID" value="NC_013132.1"/>
</dbReference>
<name>A0A979G1G9_CHIPD</name>
<reference evidence="2 3" key="2">
    <citation type="journal article" date="2010" name="Stand. Genomic Sci.">
        <title>Complete genome sequence of Chitinophaga pinensis type strain (UQM 2034).</title>
        <authorList>
            <person name="Glavina Del Rio T."/>
            <person name="Abt B."/>
            <person name="Spring S."/>
            <person name="Lapidus A."/>
            <person name="Nolan M."/>
            <person name="Tice H."/>
            <person name="Copeland A."/>
            <person name="Cheng J.F."/>
            <person name="Chen F."/>
            <person name="Bruce D."/>
            <person name="Goodwin L."/>
            <person name="Pitluck S."/>
            <person name="Ivanova N."/>
            <person name="Mavromatis K."/>
            <person name="Mikhailova N."/>
            <person name="Pati A."/>
            <person name="Chen A."/>
            <person name="Palaniappan K."/>
            <person name="Land M."/>
            <person name="Hauser L."/>
            <person name="Chang Y.J."/>
            <person name="Jeffries C.D."/>
            <person name="Chain P."/>
            <person name="Saunders E."/>
            <person name="Detter J.C."/>
            <person name="Brettin T."/>
            <person name="Rohde M."/>
            <person name="Goker M."/>
            <person name="Bristow J."/>
            <person name="Eisen J.A."/>
            <person name="Markowitz V."/>
            <person name="Hugenholtz P."/>
            <person name="Kyrpides N.C."/>
            <person name="Klenk H.P."/>
            <person name="Lucas S."/>
        </authorList>
    </citation>
    <scope>NUCLEOTIDE SEQUENCE [LARGE SCALE GENOMIC DNA]</scope>
    <source>
        <strain evidence="3">ATCC 43595 / DSM 2588 / LMG 13176 / NBRC 15968 / NCIMB 11800 / UQM 2034</strain>
    </source>
</reference>
<sequence length="92" mass="10069">MKSTQIFKTILLALPFLILLYVFFLRDRIDAGDGIGGGSYDLTKLYAAIGIGLYALILNLVLLIQDAHGNRVFLLGGIILLVVTIIMAVRSF</sequence>